<evidence type="ECO:0000256" key="1">
    <source>
        <dbReference type="ARBA" id="ARBA00008518"/>
    </source>
</evidence>
<evidence type="ECO:0000313" key="8">
    <source>
        <dbReference type="Proteomes" id="UP000472277"/>
    </source>
</evidence>
<name>A0A674E8K9_SALTR</name>
<dbReference type="GO" id="GO:0008270">
    <property type="term" value="F:zinc ion binding"/>
    <property type="evidence" value="ECO:0007669"/>
    <property type="project" value="UniProtKB-KW"/>
</dbReference>
<dbReference type="InterPro" id="IPR001841">
    <property type="entry name" value="Znf_RING"/>
</dbReference>
<dbReference type="PANTHER" id="PTHR24103">
    <property type="entry name" value="E3 UBIQUITIN-PROTEIN LIGASE TRIM"/>
    <property type="match status" value="1"/>
</dbReference>
<comment type="similarity">
    <text evidence="1">Belongs to the TRIM/RBCC family.</text>
</comment>
<organism evidence="7 8">
    <name type="scientific">Salmo trutta</name>
    <name type="common">Brown trout</name>
    <dbReference type="NCBI Taxonomy" id="8032"/>
    <lineage>
        <taxon>Eukaryota</taxon>
        <taxon>Metazoa</taxon>
        <taxon>Chordata</taxon>
        <taxon>Craniata</taxon>
        <taxon>Vertebrata</taxon>
        <taxon>Euteleostomi</taxon>
        <taxon>Actinopterygii</taxon>
        <taxon>Neopterygii</taxon>
        <taxon>Teleostei</taxon>
        <taxon>Protacanthopterygii</taxon>
        <taxon>Salmoniformes</taxon>
        <taxon>Salmonidae</taxon>
        <taxon>Salmoninae</taxon>
        <taxon>Salmo</taxon>
    </lineage>
</organism>
<dbReference type="Gene3D" id="3.30.40.10">
    <property type="entry name" value="Zinc/RING finger domain, C3HC4 (zinc finger)"/>
    <property type="match status" value="1"/>
</dbReference>
<proteinExistence type="inferred from homology"/>
<feature type="domain" description="RING-type" evidence="6">
    <location>
        <begin position="16"/>
        <end position="54"/>
    </location>
</feature>
<evidence type="ECO:0000259" key="6">
    <source>
        <dbReference type="PROSITE" id="PS50089"/>
    </source>
</evidence>
<dbReference type="GeneTree" id="ENSGT01060000253360"/>
<accession>A0A674E8K9</accession>
<keyword evidence="2" id="KW-0479">Metal-binding</keyword>
<evidence type="ECO:0000256" key="2">
    <source>
        <dbReference type="ARBA" id="ARBA00022723"/>
    </source>
</evidence>
<reference evidence="7" key="2">
    <citation type="submission" date="2025-09" db="UniProtKB">
        <authorList>
            <consortium name="Ensembl"/>
        </authorList>
    </citation>
    <scope>IDENTIFICATION</scope>
</reference>
<dbReference type="Ensembl" id="ENSSTUT00000111824.1">
    <property type="protein sequence ID" value="ENSSTUP00000104303.1"/>
    <property type="gene ID" value="ENSSTUG00000046558.1"/>
</dbReference>
<dbReference type="SMART" id="SM00184">
    <property type="entry name" value="RING"/>
    <property type="match status" value="1"/>
</dbReference>
<evidence type="ECO:0000313" key="7">
    <source>
        <dbReference type="Ensembl" id="ENSSTUP00000104303.1"/>
    </source>
</evidence>
<evidence type="ECO:0000256" key="4">
    <source>
        <dbReference type="ARBA" id="ARBA00022833"/>
    </source>
</evidence>
<dbReference type="SUPFAM" id="SSF57850">
    <property type="entry name" value="RING/U-box"/>
    <property type="match status" value="1"/>
</dbReference>
<dbReference type="AlphaFoldDB" id="A0A674E8K9"/>
<dbReference type="InterPro" id="IPR050143">
    <property type="entry name" value="TRIM/RBCC"/>
</dbReference>
<dbReference type="InterPro" id="IPR017907">
    <property type="entry name" value="Znf_RING_CS"/>
</dbReference>
<protein>
    <recommendedName>
        <fullName evidence="6">RING-type domain-containing protein</fullName>
    </recommendedName>
</protein>
<sequence length="194" mass="21566">MAASAYLSSIEEDLSCPICCKTLREPVIFSCSHSFCRPCLEASWRQAGVQDCPVFTLALRSNCNALLRERDRVTEGAMQVKDKGPQAVCSLHSQRPCLFYLEEQCVVCAECVSDHTDHIFCSVAKAATKRPLWMCGIILSNSGNVFGEISHIRRVISDKSTTFIAKDLPKDSPEPLFCKDNLGNYFSIAKFLCL</sequence>
<dbReference type="Pfam" id="PF00097">
    <property type="entry name" value="zf-C3HC4"/>
    <property type="match status" value="1"/>
</dbReference>
<dbReference type="InterPro" id="IPR013083">
    <property type="entry name" value="Znf_RING/FYVE/PHD"/>
</dbReference>
<keyword evidence="4" id="KW-0862">Zinc</keyword>
<reference evidence="7" key="1">
    <citation type="submission" date="2025-08" db="UniProtKB">
        <authorList>
            <consortium name="Ensembl"/>
        </authorList>
    </citation>
    <scope>IDENTIFICATION</scope>
</reference>
<evidence type="ECO:0000256" key="3">
    <source>
        <dbReference type="ARBA" id="ARBA00022771"/>
    </source>
</evidence>
<dbReference type="Proteomes" id="UP000472277">
    <property type="component" value="Chromosome 14"/>
</dbReference>
<dbReference type="PROSITE" id="PS00518">
    <property type="entry name" value="ZF_RING_1"/>
    <property type="match status" value="1"/>
</dbReference>
<keyword evidence="3 5" id="KW-0863">Zinc-finger</keyword>
<dbReference type="PROSITE" id="PS50089">
    <property type="entry name" value="ZF_RING_2"/>
    <property type="match status" value="1"/>
</dbReference>
<dbReference type="InterPro" id="IPR018957">
    <property type="entry name" value="Znf_C3HC4_RING-type"/>
</dbReference>
<evidence type="ECO:0000256" key="5">
    <source>
        <dbReference type="PROSITE-ProRule" id="PRU00175"/>
    </source>
</evidence>
<dbReference type="InParanoid" id="A0A674E8K9"/>
<keyword evidence="8" id="KW-1185">Reference proteome</keyword>